<dbReference type="EMBL" id="CP008953">
    <property type="protein sequence ID" value="AIG73684.1"/>
    <property type="molecule type" value="Genomic_DNA"/>
</dbReference>
<dbReference type="Proteomes" id="UP000028492">
    <property type="component" value="Chromosome"/>
</dbReference>
<accession>A0A075UM85</accession>
<dbReference type="AlphaFoldDB" id="A0A075UM85"/>
<gene>
    <name evidence="3" type="ORF">AJAP_03800</name>
</gene>
<evidence type="ECO:0000313" key="3">
    <source>
        <dbReference type="EMBL" id="AIG73684.1"/>
    </source>
</evidence>
<dbReference type="STRING" id="208439.AJAP_03800"/>
<dbReference type="Pfam" id="PF10979">
    <property type="entry name" value="DUF2786"/>
    <property type="match status" value="1"/>
</dbReference>
<dbReference type="HOGENOM" id="CLU_098224_0_0_11"/>
<evidence type="ECO:0000313" key="4">
    <source>
        <dbReference type="Proteomes" id="UP000028492"/>
    </source>
</evidence>
<dbReference type="KEGG" id="aja:AJAP_03800"/>
<evidence type="ECO:0000256" key="1">
    <source>
        <dbReference type="SAM" id="MobiDB-lite"/>
    </source>
</evidence>
<keyword evidence="4" id="KW-1185">Reference proteome</keyword>
<name>A0A075UM85_9PSEU</name>
<dbReference type="RefSeq" id="WP_037340562.1">
    <property type="nucleotide sequence ID" value="NZ_CP008953.1"/>
</dbReference>
<sequence length="244" mass="26867">MPDHDTLLARVRKLLAKAEDPAVTEAEAESYNTKAAELIARYGIDQALLAASGATADEITQIKIPIDNPYSRDKAGLLTNIAHPLRCRALLHRLGQSVTAVTVFGFRSDLERTELLYTSLLLQATTQLTRVRPENRVFAGESLAAYRRTWLHGFSGAVYERLRNSEDTAARTHTATAGHRSAELVIQDRTAMVKQAYDEQYGDLRSAPPRRLSGSGYLDGHSAGERANLNTTGITGRRRALPVR</sequence>
<feature type="region of interest" description="Disordered" evidence="1">
    <location>
        <begin position="204"/>
        <end position="244"/>
    </location>
</feature>
<proteinExistence type="predicted"/>
<dbReference type="eggNOG" id="ENOG5031B71">
    <property type="taxonomic scope" value="Bacteria"/>
</dbReference>
<feature type="domain" description="DUF2786" evidence="2">
    <location>
        <begin position="7"/>
        <end position="46"/>
    </location>
</feature>
<protein>
    <recommendedName>
        <fullName evidence="2">DUF2786 domain-containing protein</fullName>
    </recommendedName>
</protein>
<dbReference type="InterPro" id="IPR024498">
    <property type="entry name" value="DUF2786"/>
</dbReference>
<evidence type="ECO:0000259" key="2">
    <source>
        <dbReference type="Pfam" id="PF10979"/>
    </source>
</evidence>
<reference evidence="3 4" key="1">
    <citation type="journal article" date="2014" name="J. Biotechnol.">
        <title>Complete genome sequence of the actinobacterium Amycolatopsis japonica MG417-CF17(T) (=DSM 44213T) producing (S,S)-N,N'-ethylenediaminedisuccinic acid.</title>
        <authorList>
            <person name="Stegmann E."/>
            <person name="Albersmeier A."/>
            <person name="Spohn M."/>
            <person name="Gert H."/>
            <person name="Weber T."/>
            <person name="Wohlleben W."/>
            <person name="Kalinowski J."/>
            <person name="Ruckert C."/>
        </authorList>
    </citation>
    <scope>NUCLEOTIDE SEQUENCE [LARGE SCALE GENOMIC DNA]</scope>
    <source>
        <strain evidence="4">MG417-CF17 (DSM 44213)</strain>
    </source>
</reference>
<organism evidence="3 4">
    <name type="scientific">Amycolatopsis japonica</name>
    <dbReference type="NCBI Taxonomy" id="208439"/>
    <lineage>
        <taxon>Bacteria</taxon>
        <taxon>Bacillati</taxon>
        <taxon>Actinomycetota</taxon>
        <taxon>Actinomycetes</taxon>
        <taxon>Pseudonocardiales</taxon>
        <taxon>Pseudonocardiaceae</taxon>
        <taxon>Amycolatopsis</taxon>
        <taxon>Amycolatopsis japonica group</taxon>
    </lineage>
</organism>